<dbReference type="OrthoDB" id="778454at2759"/>
<dbReference type="Proteomes" id="UP000257109">
    <property type="component" value="Unassembled WGS sequence"/>
</dbReference>
<evidence type="ECO:0008006" key="4">
    <source>
        <dbReference type="Google" id="ProtNLM"/>
    </source>
</evidence>
<dbReference type="InterPro" id="IPR021109">
    <property type="entry name" value="Peptidase_aspartic_dom_sf"/>
</dbReference>
<evidence type="ECO:0000256" key="1">
    <source>
        <dbReference type="SAM" id="MobiDB-lite"/>
    </source>
</evidence>
<dbReference type="CDD" id="cd00303">
    <property type="entry name" value="retropepsin_like"/>
    <property type="match status" value="1"/>
</dbReference>
<proteinExistence type="predicted"/>
<organism evidence="2 3">
    <name type="scientific">Mucuna pruriens</name>
    <name type="common">Velvet bean</name>
    <name type="synonym">Dolichos pruriens</name>
    <dbReference type="NCBI Taxonomy" id="157652"/>
    <lineage>
        <taxon>Eukaryota</taxon>
        <taxon>Viridiplantae</taxon>
        <taxon>Streptophyta</taxon>
        <taxon>Embryophyta</taxon>
        <taxon>Tracheophyta</taxon>
        <taxon>Spermatophyta</taxon>
        <taxon>Magnoliopsida</taxon>
        <taxon>eudicotyledons</taxon>
        <taxon>Gunneridae</taxon>
        <taxon>Pentapetalae</taxon>
        <taxon>rosids</taxon>
        <taxon>fabids</taxon>
        <taxon>Fabales</taxon>
        <taxon>Fabaceae</taxon>
        <taxon>Papilionoideae</taxon>
        <taxon>50 kb inversion clade</taxon>
        <taxon>NPAAA clade</taxon>
        <taxon>indigoferoid/millettioid clade</taxon>
        <taxon>Phaseoleae</taxon>
        <taxon>Mucuna</taxon>
    </lineage>
</organism>
<dbReference type="Gene3D" id="2.40.70.10">
    <property type="entry name" value="Acid Proteases"/>
    <property type="match status" value="1"/>
</dbReference>
<feature type="non-terminal residue" evidence="2">
    <location>
        <position position="1"/>
    </location>
</feature>
<comment type="caution">
    <text evidence="2">The sequence shown here is derived from an EMBL/GenBank/DDBJ whole genome shotgun (WGS) entry which is preliminary data.</text>
</comment>
<protein>
    <recommendedName>
        <fullName evidence="4">Retropepsins domain-containing protein</fullName>
    </recommendedName>
</protein>
<feature type="region of interest" description="Disordered" evidence="1">
    <location>
        <begin position="178"/>
        <end position="240"/>
    </location>
</feature>
<evidence type="ECO:0000313" key="2">
    <source>
        <dbReference type="EMBL" id="RDY04338.1"/>
    </source>
</evidence>
<dbReference type="PANTHER" id="PTHR33067:SF15">
    <property type="entry name" value="RNA-DIRECTED DNA POLYMERASE"/>
    <property type="match status" value="1"/>
</dbReference>
<dbReference type="PANTHER" id="PTHR33067">
    <property type="entry name" value="RNA-DIRECTED DNA POLYMERASE-RELATED"/>
    <property type="match status" value="1"/>
</dbReference>
<dbReference type="AlphaFoldDB" id="A0A371HNF8"/>
<accession>A0A371HNF8</accession>
<name>A0A371HNF8_MUCPR</name>
<gene>
    <name evidence="2" type="ORF">CR513_11966</name>
</gene>
<feature type="compositionally biased region" description="Polar residues" evidence="1">
    <location>
        <begin position="183"/>
        <end position="200"/>
    </location>
</feature>
<keyword evidence="3" id="KW-1185">Reference proteome</keyword>
<dbReference type="EMBL" id="QJKJ01002101">
    <property type="protein sequence ID" value="RDY04338.1"/>
    <property type="molecule type" value="Genomic_DNA"/>
</dbReference>
<sequence length="462" mass="51279">MVNEVGMVDNLRLQNQLTEELKSLVRQLVIGKHQPSIAARVCGICTFVEHPTDMCPTLQETESDHPESVGSIGGYQYGKQPYRSKPYDTVLVESDSRAISSSKIRIRQGVPQGSKQLSIESEIPSTIIPTAATTKSAITVQLTIFRGPNEAASDKQPGVSTDYELQQHAILAKFKCHDPRPQNAANTSASSGNLRLQTIPNPRGNARVVSLRSGKKLPLQATPQQKPRPTDAESKPNARSVPLPFPTWTLSVRKAKADEDLLRMFWKVEINIPLLDAIKQIPKYTKFLKELCVHKRKKMKGGVELGGVVSALIINEVAVGSHKTLPKKCRDPRIFSIPCTIGECTFVDAMLDLGASISVISIVQPLGVLEDVLVQVNELIFSTDFYVLDMEDETSGKGFTLILGRPFLIIARTKIDEEKLLQVLRQHKKAIRWRLSNLPGINPSIYMHKILMEEEACPIRQQ</sequence>
<evidence type="ECO:0000313" key="3">
    <source>
        <dbReference type="Proteomes" id="UP000257109"/>
    </source>
</evidence>
<reference evidence="2" key="1">
    <citation type="submission" date="2018-05" db="EMBL/GenBank/DDBJ databases">
        <title>Draft genome of Mucuna pruriens seed.</title>
        <authorList>
            <person name="Nnadi N.E."/>
            <person name="Vos R."/>
            <person name="Hasami M.H."/>
            <person name="Devisetty U.K."/>
            <person name="Aguiy J.C."/>
        </authorList>
    </citation>
    <scope>NUCLEOTIDE SEQUENCE [LARGE SCALE GENOMIC DNA]</scope>
    <source>
        <strain evidence="2">JCA_2017</strain>
    </source>
</reference>